<keyword evidence="2" id="KW-0472">Membrane</keyword>
<feature type="region of interest" description="Disordered" evidence="1">
    <location>
        <begin position="420"/>
        <end position="445"/>
    </location>
</feature>
<reference evidence="3" key="1">
    <citation type="submission" date="2021-01" db="EMBL/GenBank/DDBJ databases">
        <authorList>
            <person name="Corre E."/>
            <person name="Pelletier E."/>
            <person name="Niang G."/>
            <person name="Scheremetjew M."/>
            <person name="Finn R."/>
            <person name="Kale V."/>
            <person name="Holt S."/>
            <person name="Cochrane G."/>
            <person name="Meng A."/>
            <person name="Brown T."/>
            <person name="Cohen L."/>
        </authorList>
    </citation>
    <scope>NUCLEOTIDE SEQUENCE</scope>
    <source>
        <strain evidence="3">SAG 11-49</strain>
    </source>
</reference>
<evidence type="ECO:0000256" key="1">
    <source>
        <dbReference type="SAM" id="MobiDB-lite"/>
    </source>
</evidence>
<feature type="compositionally biased region" description="Basic residues" evidence="1">
    <location>
        <begin position="424"/>
        <end position="436"/>
    </location>
</feature>
<name>A0A7S0WLS8_9CHLO</name>
<dbReference type="AlphaFoldDB" id="A0A7S0WLS8"/>
<accession>A0A7S0WLS8</accession>
<gene>
    <name evidence="3" type="ORF">CLEI1391_LOCUS5178</name>
</gene>
<dbReference type="EMBL" id="HBFB01009164">
    <property type="protein sequence ID" value="CAD8672291.1"/>
    <property type="molecule type" value="Transcribed_RNA"/>
</dbReference>
<keyword evidence="2" id="KW-1133">Transmembrane helix</keyword>
<keyword evidence="2" id="KW-0812">Transmembrane</keyword>
<organism evidence="3">
    <name type="scientific">Chlamydomonas leiostraca</name>
    <dbReference type="NCBI Taxonomy" id="1034604"/>
    <lineage>
        <taxon>Eukaryota</taxon>
        <taxon>Viridiplantae</taxon>
        <taxon>Chlorophyta</taxon>
        <taxon>core chlorophytes</taxon>
        <taxon>Chlorophyceae</taxon>
        <taxon>CS clade</taxon>
        <taxon>Chlamydomonadales</taxon>
        <taxon>Chlamydomonadaceae</taxon>
        <taxon>Chlamydomonas</taxon>
    </lineage>
</organism>
<feature type="transmembrane region" description="Helical" evidence="2">
    <location>
        <begin position="21"/>
        <end position="41"/>
    </location>
</feature>
<evidence type="ECO:0000313" key="3">
    <source>
        <dbReference type="EMBL" id="CAD8672291.1"/>
    </source>
</evidence>
<sequence>MDINYKDLSTRRPRPFKWISLVCSIVVGSVILGAIIALAIFTVKAKLKLPGHYLVRSTHGGETISTTHLLQHLWPDYEEGRDKGELDVIHKHSSTFGVFYVNNTPVTMTKFSVFFHTSANGQQALHEVMYGLLDRALGLNMTSVQGVVLDVMEVYNRNLFRGSSIAGLFNLFRQAVMWITTDGSFAVGARMPYVANLTKMPLNYTITGMPFVSSAARLLVLDALTGQHDRPQKNCYLDTSLSRVVALDNGATFDHKGFKYLDLQPSLLQGPRANPGGCLVNLDNPRQMLPGQSMPANCLMVQQAVSLLSAVDVDKFAANFAASMMQDELLQWYRGVWKRYYRAEGSHWGPCLERVVGQAVVTFYEKRVQAQYPLPPGDVCGVDIAAFWSNILRVRIGQFLEAGRADVKSCALGHRVLKEGDRKRQAHRSHHQRKLRASLGHVPAP</sequence>
<evidence type="ECO:0000256" key="2">
    <source>
        <dbReference type="SAM" id="Phobius"/>
    </source>
</evidence>
<protein>
    <submittedName>
        <fullName evidence="3">Uncharacterized protein</fullName>
    </submittedName>
</protein>
<proteinExistence type="predicted"/>